<dbReference type="PROSITE" id="PS00070">
    <property type="entry name" value="ALDEHYDE_DEHYDR_CYS"/>
    <property type="match status" value="1"/>
</dbReference>
<dbReference type="InterPro" id="IPR016163">
    <property type="entry name" value="Ald_DH_C"/>
</dbReference>
<dbReference type="InterPro" id="IPR041514">
    <property type="entry name" value="PutA_N"/>
</dbReference>
<dbReference type="CDD" id="cd07124">
    <property type="entry name" value="ALDH_PutA-P5CDH-RocA"/>
    <property type="match status" value="1"/>
</dbReference>
<keyword evidence="3 9" id="KW-0560">Oxidoreductase</keyword>
<dbReference type="Pfam" id="PF18083">
    <property type="entry name" value="PutA_N"/>
    <property type="match status" value="1"/>
</dbReference>
<dbReference type="InterPro" id="IPR025703">
    <property type="entry name" value="Bifunct_PutA"/>
</dbReference>
<dbReference type="GO" id="GO:0003842">
    <property type="term" value="F:L-glutamate gamma-semialdehyde dehydrogenase activity"/>
    <property type="evidence" value="ECO:0007669"/>
    <property type="project" value="UniProtKB-EC"/>
</dbReference>
<dbReference type="InterPro" id="IPR029510">
    <property type="entry name" value="Ald_DH_CS_GLU"/>
</dbReference>
<dbReference type="PROSITE" id="PS00687">
    <property type="entry name" value="ALDEHYDE_DEHYDR_GLU"/>
    <property type="match status" value="1"/>
</dbReference>
<dbReference type="PIRSF" id="PIRSF000197">
    <property type="entry name" value="Bifunct_PutA"/>
    <property type="match status" value="1"/>
</dbReference>
<dbReference type="SUPFAM" id="SSF53720">
    <property type="entry name" value="ALDH-like"/>
    <property type="match status" value="1"/>
</dbReference>
<dbReference type="AlphaFoldDB" id="A0A3B0YHA4"/>
<comment type="catalytic activity">
    <reaction evidence="5">
        <text>L-glutamate 5-semialdehyde + NAD(+) + H2O = L-glutamate + NADH + 2 H(+)</text>
        <dbReference type="Rhea" id="RHEA:30235"/>
        <dbReference type="ChEBI" id="CHEBI:15377"/>
        <dbReference type="ChEBI" id="CHEBI:15378"/>
        <dbReference type="ChEBI" id="CHEBI:29985"/>
        <dbReference type="ChEBI" id="CHEBI:57540"/>
        <dbReference type="ChEBI" id="CHEBI:57945"/>
        <dbReference type="ChEBI" id="CHEBI:58066"/>
        <dbReference type="EC" id="1.2.1.88"/>
    </reaction>
</comment>
<sequence length="994" mass="111980">MSAQYKMTEPLQQQVKNCGKELSDAIPDTATHRAQPHKWLDTLIGQTMSDAEFRIQALRFIDVLPSLNDDNELTEHLQEYFSELNLPSIAKWGLKQTNKAWNPSIAAPTVRYTLRGLSRKFMGGSQLHHALTTISRLRHQGMNFTLDLLGEATISEHECDDYQQHYLHLMQNLCEPLNNWQDRPLLDTSNQQTSPRLNLSIKLSSLYSQIKACAPEQSIQQICKKLRPVLRTAIKKNCFITIDMEQYDFKHIVLGCFRKIIMEDEFVSWPHIGLAMQAYLKDTQDDIKSLLKLLKQRKTPVTIRLVRGAYWDYETVIARQNNWPSPVWEHKNDTDYNYEACLQLLLTSMPLVHTAIATHNPRSIAYAMALVRQYNIQSDQFEFQMLYGMSDSLKTALVKLNYRLRVYVPFGETLPGMAYLVRRLLENSSGQNMLESGLTNKTASLKDYNFYAPSPSDENILFKPVSTAVFTNTPLLRFTCHQQRDSFSATLNKVKELFGQNYPLYINGREIFSDSIIQSFNPSVTTELIGQVSSATQKHADLALASANKSFEQWSLTPAKIRADYLRRVATLLEKNRMEFSAWLIYEAGKNWTEADADVCEAIDFLNYYAQQAERIANGTTTSISGEINQTSYKPRGVSLVISPWNFPLAILCGMLSASIVSGNTCIVKPSSLTPVIAAKFIQLWKDVELPDGVINFLPGSGQTIGHYLATKPDIHIIAFTGSLETGCELLKTGAIIQPGQRHIKKVIAEMGGKNAIIIDSDADLDDAISGSLFSAFSFQGQKCSAASRIIVVASIYDRFIHRLLYAAKSLTCENPEFAHSFIGPVINKEAFSRIIQSISDAKKLYNFDYYDANENSNENAHEKNIIKPCIFFNVDPLSPLAQEEIFAPLLAVIKADSYNHAIELANNTRYALTGGVYSRQPSHLQYARQHFNVGNLYLNRSITGAQVARQPFGGFCMSGVGNKAGGEEYLLQFMHAYCVTENTLRRGFAPEIT</sequence>
<name>A0A3B0YHA4_9ZZZZ</name>
<dbReference type="InterPro" id="IPR015590">
    <property type="entry name" value="Aldehyde_DH_dom"/>
</dbReference>
<dbReference type="EC" id="1.2.1.88" evidence="2"/>
<evidence type="ECO:0000259" key="6">
    <source>
        <dbReference type="Pfam" id="PF00171"/>
    </source>
</evidence>
<dbReference type="PANTHER" id="PTHR42862:SF1">
    <property type="entry name" value="DELTA-1-PYRROLINE-5-CARBOXYLATE DEHYDROGENASE 2, ISOFORM A-RELATED"/>
    <property type="match status" value="1"/>
</dbReference>
<feature type="domain" description="Aldehyde dehydrogenase" evidence="6">
    <location>
        <begin position="517"/>
        <end position="976"/>
    </location>
</feature>
<evidence type="ECO:0000313" key="9">
    <source>
        <dbReference type="EMBL" id="VAW68204.1"/>
    </source>
</evidence>
<dbReference type="InterPro" id="IPR002872">
    <property type="entry name" value="Proline_DH_dom"/>
</dbReference>
<dbReference type="GO" id="GO:0009898">
    <property type="term" value="C:cytoplasmic side of plasma membrane"/>
    <property type="evidence" value="ECO:0007669"/>
    <property type="project" value="TreeGrafter"/>
</dbReference>
<dbReference type="Pfam" id="PF00171">
    <property type="entry name" value="Aldedh"/>
    <property type="match status" value="1"/>
</dbReference>
<dbReference type="FunFam" id="3.40.605.10:FF:000045">
    <property type="entry name" value="1-pyrroline-5-carboxylate dehydrogenase 1"/>
    <property type="match status" value="1"/>
</dbReference>
<dbReference type="InterPro" id="IPR005932">
    <property type="entry name" value="RocA"/>
</dbReference>
<organism evidence="9">
    <name type="scientific">hydrothermal vent metagenome</name>
    <dbReference type="NCBI Taxonomy" id="652676"/>
    <lineage>
        <taxon>unclassified sequences</taxon>
        <taxon>metagenomes</taxon>
        <taxon>ecological metagenomes</taxon>
    </lineage>
</organism>
<evidence type="ECO:0000256" key="2">
    <source>
        <dbReference type="ARBA" id="ARBA00012884"/>
    </source>
</evidence>
<evidence type="ECO:0000256" key="3">
    <source>
        <dbReference type="ARBA" id="ARBA00023002"/>
    </source>
</evidence>
<protein>
    <recommendedName>
        <fullName evidence="2">L-glutamate gamma-semialdehyde dehydrogenase</fullName>
        <ecNumber evidence="2">1.2.1.88</ecNumber>
    </recommendedName>
</protein>
<dbReference type="GO" id="GO:0010133">
    <property type="term" value="P:L-proline catabolic process to L-glutamate"/>
    <property type="evidence" value="ECO:0007669"/>
    <property type="project" value="InterPro"/>
</dbReference>
<evidence type="ECO:0000259" key="8">
    <source>
        <dbReference type="Pfam" id="PF18083"/>
    </source>
</evidence>
<dbReference type="InterPro" id="IPR016161">
    <property type="entry name" value="Ald_DH/histidinol_DH"/>
</dbReference>
<dbReference type="Pfam" id="PF01619">
    <property type="entry name" value="Pro_dh"/>
    <property type="match status" value="1"/>
</dbReference>
<evidence type="ECO:0000256" key="1">
    <source>
        <dbReference type="ARBA" id="ARBA00004786"/>
    </source>
</evidence>
<dbReference type="GO" id="GO:0004657">
    <property type="term" value="F:proline dehydrogenase activity"/>
    <property type="evidence" value="ECO:0007669"/>
    <property type="project" value="InterPro"/>
</dbReference>
<dbReference type="PANTHER" id="PTHR42862">
    <property type="entry name" value="DELTA-1-PYRROLINE-5-CARBOXYLATE DEHYDROGENASE 1, ISOFORM A-RELATED"/>
    <property type="match status" value="1"/>
</dbReference>
<proteinExistence type="predicted"/>
<comment type="pathway">
    <text evidence="1">Amino-acid degradation; L-proline degradation into L-glutamate; L-glutamate from L-proline: step 2/2.</text>
</comment>
<reference evidence="9" key="1">
    <citation type="submission" date="2018-06" db="EMBL/GenBank/DDBJ databases">
        <authorList>
            <person name="Zhirakovskaya E."/>
        </authorList>
    </citation>
    <scope>NUCLEOTIDE SEQUENCE</scope>
</reference>
<dbReference type="InterPro" id="IPR016160">
    <property type="entry name" value="Ald_DH_CS_CYS"/>
</dbReference>
<feature type="domain" description="Proline utilization A N-terminal" evidence="8">
    <location>
        <begin position="13"/>
        <end position="121"/>
    </location>
</feature>
<dbReference type="InterPro" id="IPR029041">
    <property type="entry name" value="FAD-linked_oxidoreductase-like"/>
</dbReference>
<dbReference type="SUPFAM" id="SSF51730">
    <property type="entry name" value="FAD-linked oxidoreductase"/>
    <property type="match status" value="1"/>
</dbReference>
<dbReference type="Gene3D" id="3.40.309.10">
    <property type="entry name" value="Aldehyde Dehydrogenase, Chain A, domain 2"/>
    <property type="match status" value="1"/>
</dbReference>
<dbReference type="Gene3D" id="3.40.605.10">
    <property type="entry name" value="Aldehyde Dehydrogenase, Chain A, domain 1"/>
    <property type="match status" value="1"/>
</dbReference>
<keyword evidence="4" id="KW-0520">NAD</keyword>
<accession>A0A3B0YHA4</accession>
<dbReference type="GO" id="GO:0003700">
    <property type="term" value="F:DNA-binding transcription factor activity"/>
    <property type="evidence" value="ECO:0007669"/>
    <property type="project" value="InterPro"/>
</dbReference>
<gene>
    <name evidence="9" type="ORF">MNBD_GAMMA09-1788</name>
</gene>
<evidence type="ECO:0000256" key="5">
    <source>
        <dbReference type="ARBA" id="ARBA00048142"/>
    </source>
</evidence>
<dbReference type="Gene3D" id="3.20.20.220">
    <property type="match status" value="1"/>
</dbReference>
<dbReference type="FunFam" id="3.40.309.10:FF:000005">
    <property type="entry name" value="1-pyrroline-5-carboxylate dehydrogenase 1"/>
    <property type="match status" value="1"/>
</dbReference>
<feature type="domain" description="Proline dehydrogenase" evidence="7">
    <location>
        <begin position="130"/>
        <end position="433"/>
    </location>
</feature>
<dbReference type="InterPro" id="IPR050485">
    <property type="entry name" value="Proline_metab_enzyme"/>
</dbReference>
<evidence type="ECO:0000256" key="4">
    <source>
        <dbReference type="ARBA" id="ARBA00023027"/>
    </source>
</evidence>
<dbReference type="EMBL" id="UOFI01000116">
    <property type="protein sequence ID" value="VAW68204.1"/>
    <property type="molecule type" value="Genomic_DNA"/>
</dbReference>
<dbReference type="InterPro" id="IPR016162">
    <property type="entry name" value="Ald_DH_N"/>
</dbReference>
<evidence type="ECO:0000259" key="7">
    <source>
        <dbReference type="Pfam" id="PF01619"/>
    </source>
</evidence>